<name>A0ACA9MPD3_9GLOM</name>
<evidence type="ECO:0000313" key="1">
    <source>
        <dbReference type="EMBL" id="CAG8605166.1"/>
    </source>
</evidence>
<comment type="caution">
    <text evidence="1">The sequence shown here is derived from an EMBL/GenBank/DDBJ whole genome shotgun (WGS) entry which is preliminary data.</text>
</comment>
<gene>
    <name evidence="1" type="ORF">DHETER_LOCUS7412</name>
</gene>
<organism evidence="1 2">
    <name type="scientific">Dentiscutata heterogama</name>
    <dbReference type="NCBI Taxonomy" id="1316150"/>
    <lineage>
        <taxon>Eukaryota</taxon>
        <taxon>Fungi</taxon>
        <taxon>Fungi incertae sedis</taxon>
        <taxon>Mucoromycota</taxon>
        <taxon>Glomeromycotina</taxon>
        <taxon>Glomeromycetes</taxon>
        <taxon>Diversisporales</taxon>
        <taxon>Gigasporaceae</taxon>
        <taxon>Dentiscutata</taxon>
    </lineage>
</organism>
<proteinExistence type="predicted"/>
<keyword evidence="2" id="KW-1185">Reference proteome</keyword>
<reference evidence="1" key="1">
    <citation type="submission" date="2021-06" db="EMBL/GenBank/DDBJ databases">
        <authorList>
            <person name="Kallberg Y."/>
            <person name="Tangrot J."/>
            <person name="Rosling A."/>
        </authorList>
    </citation>
    <scope>NUCLEOTIDE SEQUENCE</scope>
    <source>
        <strain evidence="1">IL203A</strain>
    </source>
</reference>
<sequence length="99" mass="10990">MDSDDDLFEFVPDNNTVKSVTNTSDSVNIASNISVSKKSSNRLPSLVRPFFSQKTIDNKLVLCSICKSEFSITMATSNLCKYLDSQHLGWEANKPIPSQ</sequence>
<evidence type="ECO:0000313" key="2">
    <source>
        <dbReference type="Proteomes" id="UP000789702"/>
    </source>
</evidence>
<protein>
    <submittedName>
        <fullName evidence="1">7820_t:CDS:1</fullName>
    </submittedName>
</protein>
<accession>A0ACA9MPD3</accession>
<dbReference type="EMBL" id="CAJVPU010010388">
    <property type="protein sequence ID" value="CAG8605166.1"/>
    <property type="molecule type" value="Genomic_DNA"/>
</dbReference>
<dbReference type="Proteomes" id="UP000789702">
    <property type="component" value="Unassembled WGS sequence"/>
</dbReference>